<dbReference type="GO" id="GO:0006511">
    <property type="term" value="P:ubiquitin-dependent protein catabolic process"/>
    <property type="evidence" value="ECO:0007669"/>
    <property type="project" value="TreeGrafter"/>
</dbReference>
<evidence type="ECO:0000256" key="1">
    <source>
        <dbReference type="ARBA" id="ARBA00022723"/>
    </source>
</evidence>
<dbReference type="PANTHER" id="PTHR45931:SF3">
    <property type="entry name" value="RING ZINC FINGER-CONTAINING PROTEIN"/>
    <property type="match status" value="1"/>
</dbReference>
<dbReference type="CDD" id="cd16454">
    <property type="entry name" value="RING-H2_PA-TM-RING"/>
    <property type="match status" value="1"/>
</dbReference>
<dbReference type="InterPro" id="IPR001841">
    <property type="entry name" value="Znf_RING"/>
</dbReference>
<evidence type="ECO:0000313" key="9">
    <source>
        <dbReference type="Proteomes" id="UP000663860"/>
    </source>
</evidence>
<evidence type="ECO:0000256" key="5">
    <source>
        <dbReference type="SAM" id="MobiDB-lite"/>
    </source>
</evidence>
<feature type="compositionally biased region" description="Polar residues" evidence="5">
    <location>
        <begin position="353"/>
        <end position="368"/>
    </location>
</feature>
<keyword evidence="3" id="KW-0862">Zinc</keyword>
<gene>
    <name evidence="7" type="ORF">IZO911_LOCUS9075</name>
    <name evidence="8" type="ORF">KXQ929_LOCUS3372</name>
</gene>
<dbReference type="GO" id="GO:0005634">
    <property type="term" value="C:nucleus"/>
    <property type="evidence" value="ECO:0007669"/>
    <property type="project" value="TreeGrafter"/>
</dbReference>
<evidence type="ECO:0000313" key="7">
    <source>
        <dbReference type="EMBL" id="CAF0841184.1"/>
    </source>
</evidence>
<dbReference type="InterPro" id="IPR013083">
    <property type="entry name" value="Znf_RING/FYVE/PHD"/>
</dbReference>
<accession>A0A813VQX5</accession>
<sequence length="368" mass="42848">MEEEHSSMNNNSNEFIHMTSSLNSRRLQIRRGILRHTSTYRSSPYNSSLSNLRQRQTSQAISNLITNIENPMNIDTSINDDQEEIEIVENNFHDQTDNEHENIHQDVFTNVSNITPVDLTITNENNDFDQEQDLSYQSLSTVDFDPDDDNEQRFYYTSTSIPIYDYSSTTEPLIIQNHHNIDTIEHRYYDEYSPSIIDDDNDDDEDLSIEIILESSQNNSLSSIPISTSRRRRSIIPSNIRGLRSSDILSIPQKIYSSLKQQINDKHQQTILTNTQCYICLEDFQSIDSIKILNCQHIFHTHCINEWLRYHSNCAYCRTAVRIDLLRSSSTTTGQRRRIRPRRNNHSISRSSTNDSIQQISNESSILE</sequence>
<keyword evidence="1" id="KW-0479">Metal-binding</keyword>
<evidence type="ECO:0000256" key="3">
    <source>
        <dbReference type="ARBA" id="ARBA00022833"/>
    </source>
</evidence>
<dbReference type="Gene3D" id="3.30.40.10">
    <property type="entry name" value="Zinc/RING finger domain, C3HC4 (zinc finger)"/>
    <property type="match status" value="1"/>
</dbReference>
<proteinExistence type="predicted"/>
<organism evidence="7 9">
    <name type="scientific">Adineta steineri</name>
    <dbReference type="NCBI Taxonomy" id="433720"/>
    <lineage>
        <taxon>Eukaryota</taxon>
        <taxon>Metazoa</taxon>
        <taxon>Spiralia</taxon>
        <taxon>Gnathifera</taxon>
        <taxon>Rotifera</taxon>
        <taxon>Eurotatoria</taxon>
        <taxon>Bdelloidea</taxon>
        <taxon>Adinetida</taxon>
        <taxon>Adinetidae</taxon>
        <taxon>Adineta</taxon>
    </lineage>
</organism>
<dbReference type="GO" id="GO:0008270">
    <property type="term" value="F:zinc ion binding"/>
    <property type="evidence" value="ECO:0007669"/>
    <property type="project" value="UniProtKB-KW"/>
</dbReference>
<name>A0A813VQX5_9BILA</name>
<reference evidence="7" key="1">
    <citation type="submission" date="2021-02" db="EMBL/GenBank/DDBJ databases">
        <authorList>
            <person name="Nowell W R."/>
        </authorList>
    </citation>
    <scope>NUCLEOTIDE SEQUENCE</scope>
</reference>
<evidence type="ECO:0000256" key="4">
    <source>
        <dbReference type="PROSITE-ProRule" id="PRU00175"/>
    </source>
</evidence>
<dbReference type="Proteomes" id="UP000663860">
    <property type="component" value="Unassembled WGS sequence"/>
</dbReference>
<feature type="compositionally biased region" description="Basic residues" evidence="5">
    <location>
        <begin position="335"/>
        <end position="345"/>
    </location>
</feature>
<dbReference type="InterPro" id="IPR051834">
    <property type="entry name" value="RING_finger_E3_ligase"/>
</dbReference>
<dbReference type="Pfam" id="PF13639">
    <property type="entry name" value="zf-RING_2"/>
    <property type="match status" value="1"/>
</dbReference>
<dbReference type="PANTHER" id="PTHR45931">
    <property type="entry name" value="SI:CH211-59O9.10"/>
    <property type="match status" value="1"/>
</dbReference>
<dbReference type="PROSITE" id="PS50089">
    <property type="entry name" value="ZF_RING_2"/>
    <property type="match status" value="1"/>
</dbReference>
<evidence type="ECO:0000256" key="2">
    <source>
        <dbReference type="ARBA" id="ARBA00022771"/>
    </source>
</evidence>
<evidence type="ECO:0000259" key="6">
    <source>
        <dbReference type="PROSITE" id="PS50089"/>
    </source>
</evidence>
<protein>
    <recommendedName>
        <fullName evidence="6">RING-type domain-containing protein</fullName>
    </recommendedName>
</protein>
<dbReference type="EMBL" id="CAJNOE010000062">
    <property type="protein sequence ID" value="CAF0841184.1"/>
    <property type="molecule type" value="Genomic_DNA"/>
</dbReference>
<feature type="region of interest" description="Disordered" evidence="5">
    <location>
        <begin position="332"/>
        <end position="368"/>
    </location>
</feature>
<dbReference type="Proteomes" id="UP000663868">
    <property type="component" value="Unassembled WGS sequence"/>
</dbReference>
<dbReference type="GO" id="GO:0061630">
    <property type="term" value="F:ubiquitin protein ligase activity"/>
    <property type="evidence" value="ECO:0007669"/>
    <property type="project" value="TreeGrafter"/>
</dbReference>
<keyword evidence="2 4" id="KW-0863">Zinc-finger</keyword>
<dbReference type="EMBL" id="CAJOBB010000108">
    <property type="protein sequence ID" value="CAF3565765.1"/>
    <property type="molecule type" value="Genomic_DNA"/>
</dbReference>
<evidence type="ECO:0000313" key="8">
    <source>
        <dbReference type="EMBL" id="CAF3565765.1"/>
    </source>
</evidence>
<feature type="domain" description="RING-type" evidence="6">
    <location>
        <begin position="277"/>
        <end position="318"/>
    </location>
</feature>
<dbReference type="AlphaFoldDB" id="A0A813VQX5"/>
<dbReference type="SMART" id="SM00184">
    <property type="entry name" value="RING"/>
    <property type="match status" value="1"/>
</dbReference>
<dbReference type="SUPFAM" id="SSF57850">
    <property type="entry name" value="RING/U-box"/>
    <property type="match status" value="1"/>
</dbReference>
<comment type="caution">
    <text evidence="7">The sequence shown here is derived from an EMBL/GenBank/DDBJ whole genome shotgun (WGS) entry which is preliminary data.</text>
</comment>